<dbReference type="EMBL" id="CP133614">
    <property type="protein sequence ID" value="WMV19543.1"/>
    <property type="molecule type" value="Genomic_DNA"/>
</dbReference>
<gene>
    <name evidence="1" type="ORF">MTR67_012928</name>
</gene>
<dbReference type="Gene3D" id="3.60.10.10">
    <property type="entry name" value="Endonuclease/exonuclease/phosphatase"/>
    <property type="match status" value="1"/>
</dbReference>
<sequence>MMWDSRVWKGEVINMMWDNRVWKGEVLHIGAFSLTCKFEALLQKFSCHITGVFAPNGKVERRLIWDEIGVVRGLLEGLLAICGDFGVCGLQLEKRNCNKRSSAMQEFSNFIERMELIDTQLKDGHIHGLELTTKRLLQE</sequence>
<protein>
    <submittedName>
        <fullName evidence="1">Uncharacterized protein</fullName>
    </submittedName>
</protein>
<evidence type="ECO:0000313" key="1">
    <source>
        <dbReference type="EMBL" id="WMV19543.1"/>
    </source>
</evidence>
<organism evidence="1 2">
    <name type="scientific">Solanum verrucosum</name>
    <dbReference type="NCBI Taxonomy" id="315347"/>
    <lineage>
        <taxon>Eukaryota</taxon>
        <taxon>Viridiplantae</taxon>
        <taxon>Streptophyta</taxon>
        <taxon>Embryophyta</taxon>
        <taxon>Tracheophyta</taxon>
        <taxon>Spermatophyta</taxon>
        <taxon>Magnoliopsida</taxon>
        <taxon>eudicotyledons</taxon>
        <taxon>Gunneridae</taxon>
        <taxon>Pentapetalae</taxon>
        <taxon>asterids</taxon>
        <taxon>lamiids</taxon>
        <taxon>Solanales</taxon>
        <taxon>Solanaceae</taxon>
        <taxon>Solanoideae</taxon>
        <taxon>Solaneae</taxon>
        <taxon>Solanum</taxon>
    </lineage>
</organism>
<reference evidence="1" key="1">
    <citation type="submission" date="2023-08" db="EMBL/GenBank/DDBJ databases">
        <title>A de novo genome assembly of Solanum verrucosum Schlechtendal, a Mexican diploid species geographically isolated from the other diploid A-genome species in potato relatives.</title>
        <authorList>
            <person name="Hosaka K."/>
        </authorList>
    </citation>
    <scope>NUCLEOTIDE SEQUENCE</scope>
    <source>
        <tissue evidence="1">Young leaves</tissue>
    </source>
</reference>
<dbReference type="Proteomes" id="UP001234989">
    <property type="component" value="Chromosome 3"/>
</dbReference>
<evidence type="ECO:0000313" key="2">
    <source>
        <dbReference type="Proteomes" id="UP001234989"/>
    </source>
</evidence>
<name>A0AAF0QAK9_SOLVR</name>
<dbReference type="InterPro" id="IPR036691">
    <property type="entry name" value="Endo/exonu/phosph_ase_sf"/>
</dbReference>
<keyword evidence="2" id="KW-1185">Reference proteome</keyword>
<accession>A0AAF0QAK9</accession>
<dbReference type="AlphaFoldDB" id="A0AAF0QAK9"/>
<proteinExistence type="predicted"/>